<evidence type="ECO:0000313" key="6">
    <source>
        <dbReference type="EMBL" id="GGC05923.1"/>
    </source>
</evidence>
<organism evidence="7 8">
    <name type="scientific">Pseudoduganella buxea</name>
    <dbReference type="NCBI Taxonomy" id="1949069"/>
    <lineage>
        <taxon>Bacteria</taxon>
        <taxon>Pseudomonadati</taxon>
        <taxon>Pseudomonadota</taxon>
        <taxon>Betaproteobacteria</taxon>
        <taxon>Burkholderiales</taxon>
        <taxon>Oxalobacteraceae</taxon>
        <taxon>Telluria group</taxon>
        <taxon>Pseudoduganella</taxon>
    </lineage>
</organism>
<comment type="caution">
    <text evidence="7">The sequence shown here is derived from an EMBL/GenBank/DDBJ whole genome shotgun (WGS) entry which is preliminary data.</text>
</comment>
<reference evidence="6" key="4">
    <citation type="submission" date="2024-05" db="EMBL/GenBank/DDBJ databases">
        <authorList>
            <person name="Sun Q."/>
            <person name="Zhou Y."/>
        </authorList>
    </citation>
    <scope>NUCLEOTIDE SEQUENCE</scope>
    <source>
        <strain evidence="6">CGMCC 1.15931</strain>
    </source>
</reference>
<evidence type="ECO:0000313" key="8">
    <source>
        <dbReference type="Proteomes" id="UP000430634"/>
    </source>
</evidence>
<protein>
    <recommendedName>
        <fullName evidence="4">Putative glucose-6-phosphate 1-epimerase</fullName>
        <ecNumber evidence="4">5.1.3.15</ecNumber>
    </recommendedName>
</protein>
<evidence type="ECO:0000256" key="2">
    <source>
        <dbReference type="ARBA" id="ARBA00005866"/>
    </source>
</evidence>
<dbReference type="InterPro" id="IPR014718">
    <property type="entry name" value="GH-type_carb-bd"/>
</dbReference>
<comment type="catalytic activity">
    <reaction evidence="1">
        <text>alpha-D-glucose 6-phosphate = beta-D-glucose 6-phosphate</text>
        <dbReference type="Rhea" id="RHEA:16249"/>
        <dbReference type="ChEBI" id="CHEBI:58225"/>
        <dbReference type="ChEBI" id="CHEBI:58247"/>
        <dbReference type="EC" id="5.1.3.15"/>
    </reaction>
</comment>
<reference evidence="7 8" key="3">
    <citation type="submission" date="2019-11" db="EMBL/GenBank/DDBJ databases">
        <title>Type strains purchased from KCTC, JCM and DSMZ.</title>
        <authorList>
            <person name="Lu H."/>
        </authorList>
    </citation>
    <scope>NUCLEOTIDE SEQUENCE [LARGE SCALE GENOMIC DNA]</scope>
    <source>
        <strain evidence="7 8">KCTC 52429</strain>
    </source>
</reference>
<dbReference type="Pfam" id="PF01263">
    <property type="entry name" value="Aldose_epim"/>
    <property type="match status" value="1"/>
</dbReference>
<gene>
    <name evidence="6" type="ORF">GCM10011572_29730</name>
    <name evidence="7" type="ORF">GM672_15045</name>
</gene>
<dbReference type="GO" id="GO:0005975">
    <property type="term" value="P:carbohydrate metabolic process"/>
    <property type="evidence" value="ECO:0007669"/>
    <property type="project" value="InterPro"/>
</dbReference>
<comment type="similarity">
    <text evidence="2 4">Belongs to the glucose-6-phosphate 1-epimerase family.</text>
</comment>
<dbReference type="CDD" id="cd09020">
    <property type="entry name" value="D-hex-6-P-epi_like"/>
    <property type="match status" value="1"/>
</dbReference>
<dbReference type="InterPro" id="IPR011013">
    <property type="entry name" value="Gal_mutarotase_sf_dom"/>
</dbReference>
<feature type="active site" evidence="5">
    <location>
        <position position="239"/>
    </location>
</feature>
<dbReference type="GO" id="GO:0047938">
    <property type="term" value="F:glucose-6-phosphate 1-epimerase activity"/>
    <property type="evidence" value="ECO:0007669"/>
    <property type="project" value="UniProtKB-UniRule"/>
</dbReference>
<dbReference type="PANTHER" id="PTHR11122:SF13">
    <property type="entry name" value="GLUCOSE-6-PHOSPHATE 1-EPIMERASE"/>
    <property type="match status" value="1"/>
</dbReference>
<evidence type="ECO:0000256" key="3">
    <source>
        <dbReference type="ARBA" id="ARBA00023235"/>
    </source>
</evidence>
<feature type="active site" evidence="5">
    <location>
        <position position="154"/>
    </location>
</feature>
<dbReference type="EC" id="5.1.3.15" evidence="4"/>
<dbReference type="InterPro" id="IPR008183">
    <property type="entry name" value="Aldose_1/G6P_1-epimerase"/>
</dbReference>
<dbReference type="PANTHER" id="PTHR11122">
    <property type="entry name" value="APOSPORY-ASSOCIATED PROTEIN C-RELATED"/>
    <property type="match status" value="1"/>
</dbReference>
<evidence type="ECO:0000256" key="4">
    <source>
        <dbReference type="PIRNR" id="PIRNR016020"/>
    </source>
</evidence>
<sequence>MKMVTFGQLPAVCITAPDGATATIALYGAHLASWTTADGRERLFMSDKSPRDGSAAIRGGVPVIFPQFSTRGTGQRHGVARLSHWRVADSGLDAGSAWVELALTHEDVPPTLAAGWPHAFALRLRFTLRGDAIDMRFNVRNTGDAPFDFAAALHTYYAVEDFTRTVVEGLPDESPLYFGPKLDNIYAAPPTLALHTGAGTLALQQQGFTEWVVWNPGAEGAAALNDMADDEWQRFVCIEPARVDKKELAAGAEWTGQHSIALTAIP</sequence>
<evidence type="ECO:0000313" key="7">
    <source>
        <dbReference type="EMBL" id="MTV54047.1"/>
    </source>
</evidence>
<dbReference type="InterPro" id="IPR025532">
    <property type="entry name" value="G6P_1-epimerase"/>
</dbReference>
<dbReference type="OrthoDB" id="9790727at2"/>
<keyword evidence="9" id="KW-1185">Reference proteome</keyword>
<reference evidence="9" key="2">
    <citation type="journal article" date="2019" name="Int. J. Syst. Evol. Microbiol.">
        <title>The Global Catalogue of Microorganisms (GCM) 10K type strain sequencing project: providing services to taxonomists for standard genome sequencing and annotation.</title>
        <authorList>
            <consortium name="The Broad Institute Genomics Platform"/>
            <consortium name="The Broad Institute Genome Sequencing Center for Infectious Disease"/>
            <person name="Wu L."/>
            <person name="Ma J."/>
        </authorList>
    </citation>
    <scope>NUCLEOTIDE SEQUENCE [LARGE SCALE GENOMIC DNA]</scope>
    <source>
        <strain evidence="9">CGMCC 1.15931</strain>
    </source>
</reference>
<dbReference type="SUPFAM" id="SSF74650">
    <property type="entry name" value="Galactose mutarotase-like"/>
    <property type="match status" value="1"/>
</dbReference>
<dbReference type="AlphaFoldDB" id="A0A6I3T3A1"/>
<dbReference type="EMBL" id="BMKG01000012">
    <property type="protein sequence ID" value="GGC05923.1"/>
    <property type="molecule type" value="Genomic_DNA"/>
</dbReference>
<dbReference type="RefSeq" id="WP_155471350.1">
    <property type="nucleotide sequence ID" value="NZ_BMKG01000012.1"/>
</dbReference>
<dbReference type="EMBL" id="WNKZ01000041">
    <property type="protein sequence ID" value="MTV54047.1"/>
    <property type="molecule type" value="Genomic_DNA"/>
</dbReference>
<dbReference type="GO" id="GO:0005737">
    <property type="term" value="C:cytoplasm"/>
    <property type="evidence" value="ECO:0007669"/>
    <property type="project" value="TreeGrafter"/>
</dbReference>
<evidence type="ECO:0000256" key="1">
    <source>
        <dbReference type="ARBA" id="ARBA00001096"/>
    </source>
</evidence>
<accession>A0A6I3T3A1</accession>
<name>A0A6I3T3A1_9BURK</name>
<reference evidence="6" key="1">
    <citation type="journal article" date="2014" name="Int. J. Syst. Evol. Microbiol.">
        <title>Complete genome of a new Firmicutes species belonging to the dominant human colonic microbiota ('Ruminococcus bicirculans') reveals two chromosomes and a selective capacity to utilize plant glucans.</title>
        <authorList>
            <consortium name="NISC Comparative Sequencing Program"/>
            <person name="Wegmann U."/>
            <person name="Louis P."/>
            <person name="Goesmann A."/>
            <person name="Henrissat B."/>
            <person name="Duncan S.H."/>
            <person name="Flint H.J."/>
        </authorList>
    </citation>
    <scope>NUCLEOTIDE SEQUENCE</scope>
    <source>
        <strain evidence="6">CGMCC 1.15931</strain>
    </source>
</reference>
<evidence type="ECO:0000256" key="5">
    <source>
        <dbReference type="PIRSR" id="PIRSR016020-1"/>
    </source>
</evidence>
<dbReference type="Gene3D" id="2.70.98.10">
    <property type="match status" value="1"/>
</dbReference>
<proteinExistence type="inferred from homology"/>
<keyword evidence="3 4" id="KW-0413">Isomerase</keyword>
<evidence type="ECO:0000313" key="9">
    <source>
        <dbReference type="Proteomes" id="UP000622638"/>
    </source>
</evidence>
<dbReference type="Proteomes" id="UP000622638">
    <property type="component" value="Unassembled WGS sequence"/>
</dbReference>
<dbReference type="PIRSF" id="PIRSF016020">
    <property type="entry name" value="PHexose_mutarotase"/>
    <property type="match status" value="1"/>
</dbReference>
<dbReference type="GO" id="GO:0030246">
    <property type="term" value="F:carbohydrate binding"/>
    <property type="evidence" value="ECO:0007669"/>
    <property type="project" value="UniProtKB-UniRule"/>
</dbReference>
<dbReference type="Proteomes" id="UP000430634">
    <property type="component" value="Unassembled WGS sequence"/>
</dbReference>